<organism evidence="6">
    <name type="scientific">freshwater metagenome</name>
    <dbReference type="NCBI Taxonomy" id="449393"/>
    <lineage>
        <taxon>unclassified sequences</taxon>
        <taxon>metagenomes</taxon>
        <taxon>ecological metagenomes</taxon>
    </lineage>
</organism>
<dbReference type="PROSITE" id="PS51935">
    <property type="entry name" value="NLPC_P60"/>
    <property type="match status" value="1"/>
</dbReference>
<dbReference type="PANTHER" id="PTHR47359">
    <property type="entry name" value="PEPTIDOGLYCAN DL-ENDOPEPTIDASE CWLO"/>
    <property type="match status" value="1"/>
</dbReference>
<dbReference type="InterPro" id="IPR000064">
    <property type="entry name" value="NLP_P60_dom"/>
</dbReference>
<accession>A0A6J6HKE5</accession>
<name>A0A6J6HKE5_9ZZZZ</name>
<keyword evidence="3" id="KW-0378">Hydrolase</keyword>
<evidence type="ECO:0000313" key="6">
    <source>
        <dbReference type="EMBL" id="CAB4613416.1"/>
    </source>
</evidence>
<evidence type="ECO:0000256" key="3">
    <source>
        <dbReference type="ARBA" id="ARBA00022801"/>
    </source>
</evidence>
<dbReference type="InterPro" id="IPR038765">
    <property type="entry name" value="Papain-like_cys_pep_sf"/>
</dbReference>
<dbReference type="EMBL" id="CAEZUX010000048">
    <property type="protein sequence ID" value="CAB4613416.1"/>
    <property type="molecule type" value="Genomic_DNA"/>
</dbReference>
<gene>
    <name evidence="6" type="ORF">UFOPK1874_00574</name>
</gene>
<evidence type="ECO:0000256" key="4">
    <source>
        <dbReference type="ARBA" id="ARBA00022807"/>
    </source>
</evidence>
<dbReference type="Gene3D" id="3.90.1720.10">
    <property type="entry name" value="endopeptidase domain like (from Nostoc punctiforme)"/>
    <property type="match status" value="1"/>
</dbReference>
<dbReference type="PANTHER" id="PTHR47359:SF3">
    <property type="entry name" value="NLP_P60 DOMAIN-CONTAINING PROTEIN-RELATED"/>
    <property type="match status" value="1"/>
</dbReference>
<dbReference type="AlphaFoldDB" id="A0A6J6HKE5"/>
<proteinExistence type="inferred from homology"/>
<evidence type="ECO:0000256" key="2">
    <source>
        <dbReference type="ARBA" id="ARBA00022670"/>
    </source>
</evidence>
<evidence type="ECO:0000256" key="1">
    <source>
        <dbReference type="ARBA" id="ARBA00007074"/>
    </source>
</evidence>
<dbReference type="Pfam" id="PF00877">
    <property type="entry name" value="NLPC_P60"/>
    <property type="match status" value="1"/>
</dbReference>
<dbReference type="SUPFAM" id="SSF54001">
    <property type="entry name" value="Cysteine proteinases"/>
    <property type="match status" value="1"/>
</dbReference>
<reference evidence="6" key="1">
    <citation type="submission" date="2020-05" db="EMBL/GenBank/DDBJ databases">
        <authorList>
            <person name="Chiriac C."/>
            <person name="Salcher M."/>
            <person name="Ghai R."/>
            <person name="Kavagutti S V."/>
        </authorList>
    </citation>
    <scope>NUCLEOTIDE SEQUENCE</scope>
</reference>
<evidence type="ECO:0000259" key="5">
    <source>
        <dbReference type="PROSITE" id="PS51935"/>
    </source>
</evidence>
<dbReference type="GO" id="GO:0008234">
    <property type="term" value="F:cysteine-type peptidase activity"/>
    <property type="evidence" value="ECO:0007669"/>
    <property type="project" value="UniProtKB-KW"/>
</dbReference>
<keyword evidence="2" id="KW-0645">Protease</keyword>
<keyword evidence="4" id="KW-0788">Thiol protease</keyword>
<feature type="domain" description="NlpC/P60" evidence="5">
    <location>
        <begin position="106"/>
        <end position="229"/>
    </location>
</feature>
<protein>
    <submittedName>
        <fullName evidence="6">Unannotated protein</fullName>
    </submittedName>
</protein>
<dbReference type="InterPro" id="IPR051794">
    <property type="entry name" value="PG_Endopeptidase_C40"/>
</dbReference>
<dbReference type="GO" id="GO:0006508">
    <property type="term" value="P:proteolysis"/>
    <property type="evidence" value="ECO:0007669"/>
    <property type="project" value="UniProtKB-KW"/>
</dbReference>
<sequence length="229" mass="25265">MFRAATARRALVALAAVALLTPLTPAHAVDHSAGASSIDSLQMPGARMRKINPISQKAIVALNFIQRTENINDPLYLAARKVVSDAVAAKMSIDAVALDKAWSRAPRDHQIAVLAALTQLDVRYLEGKESPYVYMDCSGLLWYAWRTAGVDMPRQALSQLDRHMRVEREDAIAGDISGEGTHVQMYLGVGNAMVHAPFNRKTVRLKMMSEEQALRVIWTNPSLIATYRL</sequence>
<comment type="similarity">
    <text evidence="1">Belongs to the peptidase C40 family.</text>
</comment>